<keyword evidence="2" id="KW-1185">Reference proteome</keyword>
<proteinExistence type="predicted"/>
<dbReference type="EMBL" id="JARBHB010000002">
    <property type="protein sequence ID" value="KAJ8894026.1"/>
    <property type="molecule type" value="Genomic_DNA"/>
</dbReference>
<dbReference type="InterPro" id="IPR036397">
    <property type="entry name" value="RNaseH_sf"/>
</dbReference>
<gene>
    <name evidence="1" type="ORF">PR048_006636</name>
</gene>
<organism evidence="1 2">
    <name type="scientific">Dryococelus australis</name>
    <dbReference type="NCBI Taxonomy" id="614101"/>
    <lineage>
        <taxon>Eukaryota</taxon>
        <taxon>Metazoa</taxon>
        <taxon>Ecdysozoa</taxon>
        <taxon>Arthropoda</taxon>
        <taxon>Hexapoda</taxon>
        <taxon>Insecta</taxon>
        <taxon>Pterygota</taxon>
        <taxon>Neoptera</taxon>
        <taxon>Polyneoptera</taxon>
        <taxon>Phasmatodea</taxon>
        <taxon>Verophasmatodea</taxon>
        <taxon>Anareolatae</taxon>
        <taxon>Phasmatidae</taxon>
        <taxon>Eurycanthinae</taxon>
        <taxon>Dryococelus</taxon>
    </lineage>
</organism>
<dbReference type="Gene3D" id="3.30.420.10">
    <property type="entry name" value="Ribonuclease H-like superfamily/Ribonuclease H"/>
    <property type="match status" value="1"/>
</dbReference>
<protein>
    <submittedName>
        <fullName evidence="1">Uncharacterized protein</fullName>
    </submittedName>
</protein>
<comment type="caution">
    <text evidence="1">The sequence shown here is derived from an EMBL/GenBank/DDBJ whole genome shotgun (WGS) entry which is preliminary data.</text>
</comment>
<sequence>MGLLQPIEPPLLLQLWALDVKGPLQTSCKGNLYILFMTELFSQFVVVKPIRLPSANSTWLEAMQPSQVLVNQYSQRHRKLCEILMENREHAKINFLQSQRNQK</sequence>
<accession>A0ABQ9IBJ0</accession>
<dbReference type="SUPFAM" id="SSF53098">
    <property type="entry name" value="Ribonuclease H-like"/>
    <property type="match status" value="1"/>
</dbReference>
<reference evidence="1 2" key="1">
    <citation type="submission" date="2023-02" db="EMBL/GenBank/DDBJ databases">
        <title>LHISI_Scaffold_Assembly.</title>
        <authorList>
            <person name="Stuart O.P."/>
            <person name="Cleave R."/>
            <person name="Magrath M.J.L."/>
            <person name="Mikheyev A.S."/>
        </authorList>
    </citation>
    <scope>NUCLEOTIDE SEQUENCE [LARGE SCALE GENOMIC DNA]</scope>
    <source>
        <strain evidence="1">Daus_M_001</strain>
        <tissue evidence="1">Leg muscle</tissue>
    </source>
</reference>
<evidence type="ECO:0000313" key="2">
    <source>
        <dbReference type="Proteomes" id="UP001159363"/>
    </source>
</evidence>
<dbReference type="InterPro" id="IPR012337">
    <property type="entry name" value="RNaseH-like_sf"/>
</dbReference>
<name>A0ABQ9IBJ0_9NEOP</name>
<dbReference type="Proteomes" id="UP001159363">
    <property type="component" value="Chromosome 2"/>
</dbReference>
<evidence type="ECO:0000313" key="1">
    <source>
        <dbReference type="EMBL" id="KAJ8894026.1"/>
    </source>
</evidence>